<dbReference type="PIRSF" id="PIRSF018637">
    <property type="entry name" value="TrmK"/>
    <property type="match status" value="1"/>
</dbReference>
<reference evidence="1 2" key="1">
    <citation type="submission" date="2019-01" db="EMBL/GenBank/DDBJ databases">
        <title>Vagococcus silagei sp. nov. isolated from brewer's grain.</title>
        <authorList>
            <person name="Guu J.-R."/>
        </authorList>
    </citation>
    <scope>NUCLEOTIDE SEQUENCE [LARGE SCALE GENOMIC DNA]</scope>
    <source>
        <strain evidence="1 2">2B-2</strain>
    </source>
</reference>
<dbReference type="InterPro" id="IPR006901">
    <property type="entry name" value="TrmK"/>
</dbReference>
<organism evidence="1 2">
    <name type="scientific">Vagococcus silagei</name>
    <dbReference type="NCBI Taxonomy" id="2508885"/>
    <lineage>
        <taxon>Bacteria</taxon>
        <taxon>Bacillati</taxon>
        <taxon>Bacillota</taxon>
        <taxon>Bacilli</taxon>
        <taxon>Lactobacillales</taxon>
        <taxon>Enterococcaceae</taxon>
        <taxon>Vagococcus</taxon>
    </lineage>
</organism>
<protein>
    <submittedName>
        <fullName evidence="1">tRNA (Adenine-N(1))-methyltransferase</fullName>
    </submittedName>
</protein>
<dbReference type="GO" id="GO:0032259">
    <property type="term" value="P:methylation"/>
    <property type="evidence" value="ECO:0007669"/>
    <property type="project" value="UniProtKB-KW"/>
</dbReference>
<dbReference type="OrthoDB" id="5881184at2"/>
<keyword evidence="2" id="KW-1185">Reference proteome</keyword>
<sequence>MDHQHLSQRLALVANKVAQDAILADIGSDHAYLPAYLVLNNKIKSAIAGEVVKGPFNSAKHLVEELELNDKISVRFGDGLDVLKADDAVTCITICGMGGALIRDILDRGIKNNKFSGKEQLILQPNIGEKGLRTYLNKNGYTIISEAILEENKKFYEIIVAEKRPSNQELNEEELLFGPFLLRESHPVFIKKWQQELKQRHYVLNQLEQSSQNQTDKIDQYKRDILLIEEVLTSD</sequence>
<dbReference type="GO" id="GO:0160105">
    <property type="term" value="F:tRNA (adenine(22)-N1)-methyltransferase activity"/>
    <property type="evidence" value="ECO:0007669"/>
    <property type="project" value="InterPro"/>
</dbReference>
<comment type="caution">
    <text evidence="1">The sequence shown here is derived from an EMBL/GenBank/DDBJ whole genome shotgun (WGS) entry which is preliminary data.</text>
</comment>
<dbReference type="Gene3D" id="1.10.287.1890">
    <property type="match status" value="1"/>
</dbReference>
<evidence type="ECO:0000313" key="1">
    <source>
        <dbReference type="EMBL" id="THB61502.1"/>
    </source>
</evidence>
<dbReference type="Proteomes" id="UP000310506">
    <property type="component" value="Unassembled WGS sequence"/>
</dbReference>
<dbReference type="PANTHER" id="PTHR38451">
    <property type="entry name" value="TRNA (ADENINE(22)-N(1))-METHYLTRANSFERASE"/>
    <property type="match status" value="1"/>
</dbReference>
<dbReference type="RefSeq" id="WP_136136514.1">
    <property type="nucleotide sequence ID" value="NZ_SDGV01000011.1"/>
</dbReference>
<keyword evidence="1" id="KW-0808">Transferase</keyword>
<dbReference type="EMBL" id="SDGV01000011">
    <property type="protein sequence ID" value="THB61502.1"/>
    <property type="molecule type" value="Genomic_DNA"/>
</dbReference>
<gene>
    <name evidence="1" type="ORF">ESZ54_04600</name>
</gene>
<dbReference type="InterPro" id="IPR029063">
    <property type="entry name" value="SAM-dependent_MTases_sf"/>
</dbReference>
<dbReference type="Pfam" id="PF04816">
    <property type="entry name" value="TrmK"/>
    <property type="match status" value="1"/>
</dbReference>
<evidence type="ECO:0000313" key="2">
    <source>
        <dbReference type="Proteomes" id="UP000310506"/>
    </source>
</evidence>
<proteinExistence type="predicted"/>
<keyword evidence="1" id="KW-0489">Methyltransferase</keyword>
<dbReference type="PANTHER" id="PTHR38451:SF1">
    <property type="entry name" value="TRNA (ADENINE(22)-N(1))-METHYLTRANSFERASE"/>
    <property type="match status" value="1"/>
</dbReference>
<accession>A0A4S3B3W5</accession>
<name>A0A4S3B3W5_9ENTE</name>
<dbReference type="Gene3D" id="3.40.50.150">
    <property type="entry name" value="Vaccinia Virus protein VP39"/>
    <property type="match status" value="1"/>
</dbReference>
<dbReference type="SUPFAM" id="SSF53335">
    <property type="entry name" value="S-adenosyl-L-methionine-dependent methyltransferases"/>
    <property type="match status" value="1"/>
</dbReference>
<dbReference type="AlphaFoldDB" id="A0A4S3B3W5"/>